<accession>A0A7W5JRM2</accession>
<dbReference type="InterPro" id="IPR016181">
    <property type="entry name" value="Acyl_CoA_acyltransferase"/>
</dbReference>
<dbReference type="SUPFAM" id="SSF55729">
    <property type="entry name" value="Acyl-CoA N-acyltransferases (Nat)"/>
    <property type="match status" value="1"/>
</dbReference>
<evidence type="ECO:0008006" key="3">
    <source>
        <dbReference type="Google" id="ProtNLM"/>
    </source>
</evidence>
<dbReference type="Gene3D" id="3.40.630.30">
    <property type="match status" value="1"/>
</dbReference>
<dbReference type="RefSeq" id="WP_183335733.1">
    <property type="nucleotide sequence ID" value="NZ_JACHZG010000001.1"/>
</dbReference>
<dbReference type="AlphaFoldDB" id="A0A7W5JRM2"/>
<proteinExistence type="predicted"/>
<evidence type="ECO:0000313" key="1">
    <source>
        <dbReference type="EMBL" id="MBB3325066.1"/>
    </source>
</evidence>
<protein>
    <recommendedName>
        <fullName evidence="3">N-acetyltransferase domain-containing protein</fullName>
    </recommendedName>
</protein>
<gene>
    <name evidence="1" type="ORF">FHX39_000010</name>
</gene>
<reference evidence="1 2" key="1">
    <citation type="submission" date="2020-08" db="EMBL/GenBank/DDBJ databases">
        <title>Sequencing the genomes of 1000 actinobacteria strains.</title>
        <authorList>
            <person name="Klenk H.-P."/>
        </authorList>
    </citation>
    <scope>NUCLEOTIDE SEQUENCE [LARGE SCALE GENOMIC DNA]</scope>
    <source>
        <strain evidence="1 2">DSM 11053</strain>
    </source>
</reference>
<comment type="caution">
    <text evidence="1">The sequence shown here is derived from an EMBL/GenBank/DDBJ whole genome shotgun (WGS) entry which is preliminary data.</text>
</comment>
<sequence>MSRDVLHLVVDVPVVVGRHDAPVLVLTLRTLRPADTEALGALLWNAYRGTVDEDDYDEPSDAMEDAERTLAGWWGPLIDEASLAATAKDALVAAAVTVRDAAHDTIPLLAFVLTDPAWQRRRIGAGSSARASPPLPA</sequence>
<name>A0A7W5JRM2_9ACTN</name>
<evidence type="ECO:0000313" key="2">
    <source>
        <dbReference type="Proteomes" id="UP000565572"/>
    </source>
</evidence>
<keyword evidence="2" id="KW-1185">Reference proteome</keyword>
<dbReference type="EMBL" id="JACHZG010000001">
    <property type="protein sequence ID" value="MBB3325066.1"/>
    <property type="molecule type" value="Genomic_DNA"/>
</dbReference>
<dbReference type="Proteomes" id="UP000565572">
    <property type="component" value="Unassembled WGS sequence"/>
</dbReference>
<organism evidence="1 2">
    <name type="scientific">Microlunatus antarcticus</name>
    <dbReference type="NCBI Taxonomy" id="53388"/>
    <lineage>
        <taxon>Bacteria</taxon>
        <taxon>Bacillati</taxon>
        <taxon>Actinomycetota</taxon>
        <taxon>Actinomycetes</taxon>
        <taxon>Propionibacteriales</taxon>
        <taxon>Propionibacteriaceae</taxon>
        <taxon>Microlunatus</taxon>
    </lineage>
</organism>